<keyword evidence="1" id="KW-0732">Signal</keyword>
<comment type="caution">
    <text evidence="3">The sequence shown here is derived from an EMBL/GenBank/DDBJ whole genome shotgun (WGS) entry which is preliminary data.</text>
</comment>
<dbReference type="EMBL" id="JBHTND010000013">
    <property type="protein sequence ID" value="MFD1302179.1"/>
    <property type="molecule type" value="Genomic_DNA"/>
</dbReference>
<reference evidence="4" key="1">
    <citation type="journal article" date="2019" name="Int. J. Syst. Evol. Microbiol.">
        <title>The Global Catalogue of Microorganisms (GCM) 10K type strain sequencing project: providing services to taxonomists for standard genome sequencing and annotation.</title>
        <authorList>
            <consortium name="The Broad Institute Genomics Platform"/>
            <consortium name="The Broad Institute Genome Sequencing Center for Infectious Disease"/>
            <person name="Wu L."/>
            <person name="Ma J."/>
        </authorList>
    </citation>
    <scope>NUCLEOTIDE SEQUENCE [LARGE SCALE GENOMIC DNA]</scope>
    <source>
        <strain evidence="4">CCUG 56108</strain>
    </source>
</reference>
<sequence>MGEPKAQAGPSGVVSLEPHSQFNDRSASMIPPFLLVLLVAAASLAGSASQASADDSLAVYRWKSRVLVIAAPERSDPQIEVQRREARARIADFAERDLVIIEAIGDAPEAVRIRKGFGISASQFRVVLVGKDGEAKLSEAGPIPTSRLFAIIDAMPMRRDEQSRR</sequence>
<protein>
    <submittedName>
        <fullName evidence="3">DUF4174 domain-containing protein</fullName>
    </submittedName>
</protein>
<evidence type="ECO:0000259" key="2">
    <source>
        <dbReference type="Pfam" id="PF13778"/>
    </source>
</evidence>
<evidence type="ECO:0000313" key="4">
    <source>
        <dbReference type="Proteomes" id="UP001597176"/>
    </source>
</evidence>
<accession>A0ABW3X001</accession>
<organism evidence="3 4">
    <name type="scientific">Methylobacterium marchantiae</name>
    <dbReference type="NCBI Taxonomy" id="600331"/>
    <lineage>
        <taxon>Bacteria</taxon>
        <taxon>Pseudomonadati</taxon>
        <taxon>Pseudomonadota</taxon>
        <taxon>Alphaproteobacteria</taxon>
        <taxon>Hyphomicrobiales</taxon>
        <taxon>Methylobacteriaceae</taxon>
        <taxon>Methylobacterium</taxon>
    </lineage>
</organism>
<evidence type="ECO:0000256" key="1">
    <source>
        <dbReference type="ARBA" id="ARBA00022729"/>
    </source>
</evidence>
<dbReference type="Proteomes" id="UP001597176">
    <property type="component" value="Unassembled WGS sequence"/>
</dbReference>
<gene>
    <name evidence="3" type="ORF">ACFQ4G_11415</name>
</gene>
<dbReference type="Pfam" id="PF13778">
    <property type="entry name" value="DUF4174"/>
    <property type="match status" value="1"/>
</dbReference>
<dbReference type="InterPro" id="IPR025232">
    <property type="entry name" value="DUF4174"/>
</dbReference>
<proteinExistence type="predicted"/>
<evidence type="ECO:0000313" key="3">
    <source>
        <dbReference type="EMBL" id="MFD1302179.1"/>
    </source>
</evidence>
<name>A0ABW3X001_9HYPH</name>
<feature type="domain" description="DUF4174" evidence="2">
    <location>
        <begin position="57"/>
        <end position="161"/>
    </location>
</feature>
<dbReference type="RefSeq" id="WP_238206367.1">
    <property type="nucleotide sequence ID" value="NZ_JBHTND010000013.1"/>
</dbReference>
<keyword evidence="4" id="KW-1185">Reference proteome</keyword>